<feature type="compositionally biased region" description="Acidic residues" evidence="1">
    <location>
        <begin position="1"/>
        <end position="14"/>
    </location>
</feature>
<sequence>MAEVDDNDDADDDDMGKVLPYGREPHEENLQDRGGETFDYNVFHGDFKVESWTLEQLVDMHMKNVPAIRVKRNYEVGWKDEAGVARALTLAECRGNFGVDRIPALRTRHFWTAATEGSTRMERYQTP</sequence>
<accession>A0AAE0BI92</accession>
<organism evidence="2 3">
    <name type="scientific">Cymbomonas tetramitiformis</name>
    <dbReference type="NCBI Taxonomy" id="36881"/>
    <lineage>
        <taxon>Eukaryota</taxon>
        <taxon>Viridiplantae</taxon>
        <taxon>Chlorophyta</taxon>
        <taxon>Pyramimonadophyceae</taxon>
        <taxon>Pyramimonadales</taxon>
        <taxon>Pyramimonadaceae</taxon>
        <taxon>Cymbomonas</taxon>
    </lineage>
</organism>
<evidence type="ECO:0000256" key="1">
    <source>
        <dbReference type="SAM" id="MobiDB-lite"/>
    </source>
</evidence>
<protein>
    <submittedName>
        <fullName evidence="2">Uncharacterized protein</fullName>
    </submittedName>
</protein>
<comment type="caution">
    <text evidence="2">The sequence shown here is derived from an EMBL/GenBank/DDBJ whole genome shotgun (WGS) entry which is preliminary data.</text>
</comment>
<evidence type="ECO:0000313" key="3">
    <source>
        <dbReference type="Proteomes" id="UP001190700"/>
    </source>
</evidence>
<gene>
    <name evidence="2" type="ORF">CYMTET_53354</name>
</gene>
<dbReference type="Proteomes" id="UP001190700">
    <property type="component" value="Unassembled WGS sequence"/>
</dbReference>
<keyword evidence="3" id="KW-1185">Reference proteome</keyword>
<evidence type="ECO:0000313" key="2">
    <source>
        <dbReference type="EMBL" id="KAK3236519.1"/>
    </source>
</evidence>
<feature type="compositionally biased region" description="Basic and acidic residues" evidence="1">
    <location>
        <begin position="23"/>
        <end position="34"/>
    </location>
</feature>
<name>A0AAE0BI92_9CHLO</name>
<dbReference type="AlphaFoldDB" id="A0AAE0BI92"/>
<proteinExistence type="predicted"/>
<dbReference type="EMBL" id="LGRX02035004">
    <property type="protein sequence ID" value="KAK3236519.1"/>
    <property type="molecule type" value="Genomic_DNA"/>
</dbReference>
<feature type="region of interest" description="Disordered" evidence="1">
    <location>
        <begin position="1"/>
        <end position="34"/>
    </location>
</feature>
<reference evidence="2 3" key="1">
    <citation type="journal article" date="2015" name="Genome Biol. Evol.">
        <title>Comparative Genomics of a Bacterivorous Green Alga Reveals Evolutionary Causalities and Consequences of Phago-Mixotrophic Mode of Nutrition.</title>
        <authorList>
            <person name="Burns J.A."/>
            <person name="Paasch A."/>
            <person name="Narechania A."/>
            <person name="Kim E."/>
        </authorList>
    </citation>
    <scope>NUCLEOTIDE SEQUENCE [LARGE SCALE GENOMIC DNA]</scope>
    <source>
        <strain evidence="2 3">PLY_AMNH</strain>
    </source>
</reference>